<keyword evidence="3" id="KW-1185">Reference proteome</keyword>
<reference evidence="2" key="1">
    <citation type="submission" date="2022-03" db="EMBL/GenBank/DDBJ databases">
        <authorList>
            <person name="Sayadi A."/>
        </authorList>
    </citation>
    <scope>NUCLEOTIDE SEQUENCE</scope>
</reference>
<dbReference type="Proteomes" id="UP001152888">
    <property type="component" value="Unassembled WGS sequence"/>
</dbReference>
<evidence type="ECO:0000256" key="1">
    <source>
        <dbReference type="SAM" id="Phobius"/>
    </source>
</evidence>
<proteinExistence type="predicted"/>
<keyword evidence="1" id="KW-0472">Membrane</keyword>
<comment type="caution">
    <text evidence="2">The sequence shown here is derived from an EMBL/GenBank/DDBJ whole genome shotgun (WGS) entry which is preliminary data.</text>
</comment>
<accession>A0A9P0P2S1</accession>
<feature type="transmembrane region" description="Helical" evidence="1">
    <location>
        <begin position="30"/>
        <end position="52"/>
    </location>
</feature>
<evidence type="ECO:0000313" key="3">
    <source>
        <dbReference type="Proteomes" id="UP001152888"/>
    </source>
</evidence>
<dbReference type="EMBL" id="CAKOFQ010006755">
    <property type="protein sequence ID" value="CAH1968716.1"/>
    <property type="molecule type" value="Genomic_DNA"/>
</dbReference>
<keyword evidence="1" id="KW-0812">Transmembrane</keyword>
<sequence length="60" mass="7029">MRLKKQLGGVSSLDTWVFIIQVHIKVGKLHIYLMSIITLSIKLIYCCCDFMLKFIIFMSF</sequence>
<name>A0A9P0P2S1_ACAOB</name>
<keyword evidence="1" id="KW-1133">Transmembrane helix</keyword>
<organism evidence="2 3">
    <name type="scientific">Acanthoscelides obtectus</name>
    <name type="common">Bean weevil</name>
    <name type="synonym">Bruchus obtectus</name>
    <dbReference type="NCBI Taxonomy" id="200917"/>
    <lineage>
        <taxon>Eukaryota</taxon>
        <taxon>Metazoa</taxon>
        <taxon>Ecdysozoa</taxon>
        <taxon>Arthropoda</taxon>
        <taxon>Hexapoda</taxon>
        <taxon>Insecta</taxon>
        <taxon>Pterygota</taxon>
        <taxon>Neoptera</taxon>
        <taxon>Endopterygota</taxon>
        <taxon>Coleoptera</taxon>
        <taxon>Polyphaga</taxon>
        <taxon>Cucujiformia</taxon>
        <taxon>Chrysomeloidea</taxon>
        <taxon>Chrysomelidae</taxon>
        <taxon>Bruchinae</taxon>
        <taxon>Bruchini</taxon>
        <taxon>Acanthoscelides</taxon>
    </lineage>
</organism>
<evidence type="ECO:0000313" key="2">
    <source>
        <dbReference type="EMBL" id="CAH1968716.1"/>
    </source>
</evidence>
<dbReference type="AlphaFoldDB" id="A0A9P0P2S1"/>
<gene>
    <name evidence="2" type="ORF">ACAOBT_LOCUS8020</name>
</gene>
<feature type="transmembrane region" description="Helical" evidence="1">
    <location>
        <begin position="7"/>
        <end position="24"/>
    </location>
</feature>
<protein>
    <submittedName>
        <fullName evidence="2">Uncharacterized protein</fullName>
    </submittedName>
</protein>